<accession>A0A504XYC4</accession>
<sequence>MHAHIIAPSPPFSAPNATHEKARGARHSGASISPHGGVEEVEVIGGEGRKAGTGCDKKSSEVLPLFDELKAKVCPSAAAGAVGPATGGQPESVLLRDALSATSKAWARNAPSPR</sequence>
<dbReference type="Proteomes" id="UP000318447">
    <property type="component" value="Unassembled WGS sequence"/>
</dbReference>
<evidence type="ECO:0000313" key="2">
    <source>
        <dbReference type="EMBL" id="TPP52709.1"/>
    </source>
</evidence>
<evidence type="ECO:0000313" key="3">
    <source>
        <dbReference type="Proteomes" id="UP000318447"/>
    </source>
</evidence>
<comment type="caution">
    <text evidence="2">The sequence shown here is derived from an EMBL/GenBank/DDBJ whole genome shotgun (WGS) entry which is preliminary data.</text>
</comment>
<protein>
    <submittedName>
        <fullName evidence="2">Uncharacterized protein</fullName>
    </submittedName>
</protein>
<dbReference type="EMBL" id="RHLC01000014">
    <property type="protein sequence ID" value="TPP52709.1"/>
    <property type="molecule type" value="Genomic_DNA"/>
</dbReference>
<proteinExistence type="predicted"/>
<reference evidence="3" key="1">
    <citation type="submission" date="2019-02" db="EMBL/GenBank/DDBJ databases">
        <title>FDA dAtabase for Regulatory Grade micrObial Sequences (FDA-ARGOS): Supporting development and validation of Infectious Disease Dx tests.</title>
        <authorList>
            <person name="Duncan R."/>
            <person name="Fisher C."/>
            <person name="Tallon L."/>
            <person name="Sadzewicz L."/>
            <person name="Sengamalay N."/>
            <person name="Ott S."/>
            <person name="Godinez A."/>
            <person name="Nagaraj S."/>
            <person name="Vavikolanu K."/>
            <person name="Nadendla S."/>
            <person name="Aluvathingal J."/>
            <person name="Sichtig H."/>
        </authorList>
    </citation>
    <scope>NUCLEOTIDE SEQUENCE [LARGE SCALE GENOMIC DNA]</scope>
    <source>
        <strain evidence="3">FDAARGOS_361</strain>
    </source>
</reference>
<gene>
    <name evidence="2" type="ORF">CGC21_27920</name>
</gene>
<name>A0A504XYC4_LEIDO</name>
<feature type="region of interest" description="Disordered" evidence="1">
    <location>
        <begin position="1"/>
        <end position="38"/>
    </location>
</feature>
<dbReference type="AlphaFoldDB" id="A0A504XYC4"/>
<evidence type="ECO:0000256" key="1">
    <source>
        <dbReference type="SAM" id="MobiDB-lite"/>
    </source>
</evidence>
<organism evidence="2 3">
    <name type="scientific">Leishmania donovani</name>
    <dbReference type="NCBI Taxonomy" id="5661"/>
    <lineage>
        <taxon>Eukaryota</taxon>
        <taxon>Discoba</taxon>
        <taxon>Euglenozoa</taxon>
        <taxon>Kinetoplastea</taxon>
        <taxon>Metakinetoplastina</taxon>
        <taxon>Trypanosomatida</taxon>
        <taxon>Trypanosomatidae</taxon>
        <taxon>Leishmaniinae</taxon>
        <taxon>Leishmania</taxon>
    </lineage>
</organism>